<name>A0AAU6S4Z6_9POLY</name>
<dbReference type="SUPFAM" id="SSF55464">
    <property type="entry name" value="Origin of replication-binding domain, RBD-like"/>
    <property type="match status" value="1"/>
</dbReference>
<evidence type="ECO:0000256" key="20">
    <source>
        <dbReference type="ARBA" id="ARBA00023235"/>
    </source>
</evidence>
<feature type="region of interest" description="Disordered" evidence="31">
    <location>
        <begin position="95"/>
        <end position="232"/>
    </location>
</feature>
<reference evidence="36" key="1">
    <citation type="journal article" date="2024" name="Microbiol. Spectr.">
        <title>Full-genome sequencing of dozens of new DNA viruses found in Spanish bat feces.</title>
        <authorList>
            <person name="Buigues J."/>
            <person name="Vinals A."/>
            <person name="Martinez-Recio R."/>
            <person name="Monros J.S."/>
            <person name="Sanjuan R."/>
            <person name="Cuevas J.M."/>
        </authorList>
    </citation>
    <scope>NUCLEOTIDE SEQUENCE</scope>
    <source>
        <strain evidence="36">MAVG34</strain>
    </source>
</reference>
<evidence type="ECO:0000256" key="22">
    <source>
        <dbReference type="ARBA" id="ARBA00023280"/>
    </source>
</evidence>
<dbReference type="InterPro" id="IPR027417">
    <property type="entry name" value="P-loop_NTPase"/>
</dbReference>
<evidence type="ECO:0000256" key="10">
    <source>
        <dbReference type="ARBA" id="ARBA00022705"/>
    </source>
</evidence>
<dbReference type="EC" id="5.6.2.4" evidence="26"/>
<evidence type="ECO:0000256" key="12">
    <source>
        <dbReference type="ARBA" id="ARBA00022741"/>
    </source>
</evidence>
<dbReference type="Gene3D" id="1.10.10.510">
    <property type="entry name" value="Zinc finger, large T-antigen D1 domain"/>
    <property type="match status" value="1"/>
</dbReference>
<feature type="domain" description="T-ag D1-type" evidence="35">
    <location>
        <begin position="358"/>
        <end position="449"/>
    </location>
</feature>
<dbReference type="GO" id="GO:0043138">
    <property type="term" value="F:3'-5' DNA helicase activity"/>
    <property type="evidence" value="ECO:0007669"/>
    <property type="project" value="UniProtKB-EC"/>
</dbReference>
<keyword evidence="16" id="KW-1114">Inhibition of host interferon signaling pathway by virus</keyword>
<dbReference type="SUPFAM" id="SSF46565">
    <property type="entry name" value="Chaperone J-domain"/>
    <property type="match status" value="1"/>
</dbReference>
<dbReference type="PIRSF" id="PIRSF003368">
    <property type="entry name" value="Large_T_antigen_polyomaV"/>
    <property type="match status" value="1"/>
</dbReference>
<keyword evidence="13 30" id="KW-0863">Zinc-finger</keyword>
<keyword evidence="14" id="KW-0378">Hydrolase</keyword>
<proteinExistence type="predicted"/>
<keyword evidence="21" id="KW-0922">Interferon antiviral system evasion</keyword>
<keyword evidence="12" id="KW-0547">Nucleotide-binding</keyword>
<keyword evidence="6" id="KW-0597">Phosphoprotein</keyword>
<evidence type="ECO:0000256" key="18">
    <source>
        <dbReference type="ARBA" id="ARBA00022840"/>
    </source>
</evidence>
<evidence type="ECO:0000256" key="31">
    <source>
        <dbReference type="SAM" id="MobiDB-lite"/>
    </source>
</evidence>
<keyword evidence="19 29" id="KW-0238">DNA-binding</keyword>
<dbReference type="InterPro" id="IPR036869">
    <property type="entry name" value="J_dom_sf"/>
</dbReference>
<evidence type="ECO:0000256" key="16">
    <source>
        <dbReference type="ARBA" id="ARBA00022830"/>
    </source>
</evidence>
<keyword evidence="11" id="KW-0479">Metal-binding</keyword>
<evidence type="ECO:0000256" key="2">
    <source>
        <dbReference type="ARBA" id="ARBA00004147"/>
    </source>
</evidence>
<dbReference type="Gene3D" id="1.20.1050.70">
    <property type="entry name" value="Large T antigen, SV40, domain 3"/>
    <property type="match status" value="1"/>
</dbReference>
<keyword evidence="8" id="KW-0945">Host-virus interaction</keyword>
<keyword evidence="22" id="KW-0899">Viral immunoevasion</keyword>
<dbReference type="InterPro" id="IPR010932">
    <property type="entry name" value="Lg_T_Ag_Polyomavir_C"/>
</dbReference>
<organism evidence="36">
    <name type="scientific">Eptesicus serotinus polyomavirus</name>
    <dbReference type="NCBI Taxonomy" id="3139987"/>
    <lineage>
        <taxon>Viruses</taxon>
        <taxon>Monodnaviria</taxon>
        <taxon>Shotokuvirae</taxon>
        <taxon>Cossaviricota</taxon>
        <taxon>Papovaviricetes</taxon>
        <taxon>Sepolyvirales</taxon>
        <taxon>Polyomaviridae</taxon>
    </lineage>
</organism>
<feature type="compositionally biased region" description="Polar residues" evidence="31">
    <location>
        <begin position="208"/>
        <end position="232"/>
    </location>
</feature>
<feature type="domain" description="J" evidence="32">
    <location>
        <begin position="12"/>
        <end position="92"/>
    </location>
</feature>
<protein>
    <recommendedName>
        <fullName evidence="3">Large T antigen</fullName>
        <ecNumber evidence="26">5.6.2.4</ecNumber>
    </recommendedName>
    <alternativeName>
        <fullName evidence="27">DNA 3'-5' helicase large T antigen</fullName>
    </alternativeName>
</protein>
<feature type="compositionally biased region" description="Polar residues" evidence="31">
    <location>
        <begin position="95"/>
        <end position="105"/>
    </location>
</feature>
<dbReference type="Gene3D" id="3.40.50.300">
    <property type="entry name" value="P-loop containing nucleotide triphosphate hydrolases"/>
    <property type="match status" value="1"/>
</dbReference>
<evidence type="ECO:0000256" key="7">
    <source>
        <dbReference type="ARBA" id="ARBA00022562"/>
    </source>
</evidence>
<feature type="compositionally biased region" description="Acidic residues" evidence="31">
    <location>
        <begin position="109"/>
        <end position="119"/>
    </location>
</feature>
<dbReference type="PROSITE" id="PS50076">
    <property type="entry name" value="DNAJ_2"/>
    <property type="match status" value="1"/>
</dbReference>
<evidence type="ECO:0000259" key="33">
    <source>
        <dbReference type="PROSITE" id="PS51206"/>
    </source>
</evidence>
<evidence type="ECO:0000256" key="15">
    <source>
        <dbReference type="ARBA" id="ARBA00022806"/>
    </source>
</evidence>
<dbReference type="GO" id="GO:0006260">
    <property type="term" value="P:DNA replication"/>
    <property type="evidence" value="ECO:0007669"/>
    <property type="project" value="UniProtKB-KW"/>
</dbReference>
<dbReference type="GO" id="GO:0008270">
    <property type="term" value="F:zinc ion binding"/>
    <property type="evidence" value="ECO:0007669"/>
    <property type="project" value="UniProtKB-KW"/>
</dbReference>
<keyword evidence="20" id="KW-0413">Isomerase</keyword>
<evidence type="ECO:0000256" key="8">
    <source>
        <dbReference type="ARBA" id="ARBA00022581"/>
    </source>
</evidence>
<comment type="catalytic activity">
    <reaction evidence="25">
        <text>Couples ATP hydrolysis with the unwinding of duplex DNA by translocating in the 3'-5' direction.</text>
        <dbReference type="EC" id="5.6.2.4"/>
    </reaction>
</comment>
<evidence type="ECO:0000256" key="27">
    <source>
        <dbReference type="ARBA" id="ARBA00045019"/>
    </source>
</evidence>
<keyword evidence="24" id="KW-1096">Inhibition of host JAK1 by virus</keyword>
<sequence>MDRFLEKEEKAMLLKLLEVNNNCFYNIPIMKTAFRKASKKWHPDKGGNLPTMTLLNSLWQKYQEAVVELRNTEVFSDAYGTPFFRKKYAEWAKSNLRSNERSQPATDIYTDESSSDEEPTQAYAAPEDSGPSTSSYRDSGYNSYSFSTPRETSTSFSSSASSSSTQEDASSAFSESAQSDSFSEARRSGPSEDGTPEKGRRHGETMDGSYNSSQNSFASTPPKSKASMSDSPTDLPSDFNEFISHAVFSNKTVNAFIIFSTFDKVSLLYEKIDKLKIEFKSLHKWNQPGTGFLLILTSGKHRLSAVKNYCQAFCTVSFLVCKILLKPLECYRKLCSPPFCEVKANKILLSTDFDENREETCNWNKVAEFAVEADLDDALLILAHYLDFAVTPNTCTKCINIKVKAHEHHIKHHTNALLFIKAKNQRSICNQAADIVNAKRRLALAESTRHEIITSCFIKQLEALKKLDEMQIIIYMGGVAWYACLFEEFDVQLFNILKMLTENVPKQRNILFKGPVNTGKTTLAAALMDLVGGKSLNINCPADKLNFELGCAIDRFAVVFEDVKGPRALNKNLQTGQGISNLDNMRDYLDGAVPVNLERKHVNKRSQIFPPCIVTMNEYHLPETLWVRFHKKLEFTCKPNLQSALEKTPELLSQRILQRGLTLFMLLLWYFPMNSFSVTIREEVKTWKKIIENTVNYDMFCKMLENVEVGESPLHTIIQVEEEECL</sequence>
<evidence type="ECO:0000259" key="32">
    <source>
        <dbReference type="PROSITE" id="PS50076"/>
    </source>
</evidence>
<dbReference type="GO" id="GO:0005524">
    <property type="term" value="F:ATP binding"/>
    <property type="evidence" value="ECO:0007669"/>
    <property type="project" value="UniProtKB-KW"/>
</dbReference>
<comment type="cofactor">
    <cofactor evidence="1">
        <name>Mg(2+)</name>
        <dbReference type="ChEBI" id="CHEBI:18420"/>
    </cofactor>
</comment>
<keyword evidence="23" id="KW-1078">G1/S host cell cycle checkpoint dysregulation by virus</keyword>
<feature type="DNA-binding region" description="T-ag OBD" evidence="29">
    <location>
        <begin position="236"/>
        <end position="352"/>
    </location>
</feature>
<dbReference type="EMBL" id="PP410052">
    <property type="protein sequence ID" value="WZK92790.1"/>
    <property type="molecule type" value="Genomic_DNA"/>
</dbReference>
<evidence type="ECO:0000256" key="1">
    <source>
        <dbReference type="ARBA" id="ARBA00001946"/>
    </source>
</evidence>
<dbReference type="SUPFAM" id="SSF52540">
    <property type="entry name" value="P-loop containing nucleoside triphosphate hydrolases"/>
    <property type="match status" value="1"/>
</dbReference>
<dbReference type="Pfam" id="PF02217">
    <property type="entry name" value="T_Ag_DNA_bind"/>
    <property type="match status" value="1"/>
</dbReference>
<evidence type="ECO:0000256" key="30">
    <source>
        <dbReference type="PROSITE-ProRule" id="PRU00671"/>
    </source>
</evidence>
<reference evidence="36" key="2">
    <citation type="submission" date="2024-02" db="EMBL/GenBank/DDBJ databases">
        <authorList>
            <person name="Buigues J."/>
            <person name="Vinals A."/>
            <person name="Martinez-Recio R."/>
            <person name="S Monros J."/>
            <person name="Sanjuan R."/>
            <person name="Cuevas J.M."/>
        </authorList>
    </citation>
    <scope>NUCLEOTIDE SEQUENCE</scope>
    <source>
        <strain evidence="36">MAVG34</strain>
    </source>
</reference>
<keyword evidence="15" id="KW-0347">Helicase</keyword>
<comment type="catalytic activity">
    <reaction evidence="28">
        <text>ATP + H2O = ADP + phosphate + H(+)</text>
        <dbReference type="Rhea" id="RHEA:13065"/>
        <dbReference type="ChEBI" id="CHEBI:15377"/>
        <dbReference type="ChEBI" id="CHEBI:15378"/>
        <dbReference type="ChEBI" id="CHEBI:30616"/>
        <dbReference type="ChEBI" id="CHEBI:43474"/>
        <dbReference type="ChEBI" id="CHEBI:456216"/>
        <dbReference type="EC" id="5.6.2.4"/>
    </reaction>
</comment>
<evidence type="ECO:0000256" key="21">
    <source>
        <dbReference type="ARBA" id="ARBA00023258"/>
    </source>
</evidence>
<dbReference type="Gene3D" id="1.10.287.110">
    <property type="entry name" value="DnaJ domain"/>
    <property type="match status" value="1"/>
</dbReference>
<dbReference type="Gene3D" id="3.40.1310.20">
    <property type="match status" value="1"/>
</dbReference>
<evidence type="ECO:0000256" key="13">
    <source>
        <dbReference type="ARBA" id="ARBA00022771"/>
    </source>
</evidence>
<keyword evidence="7" id="KW-1048">Host nucleus</keyword>
<evidence type="ECO:0000256" key="26">
    <source>
        <dbReference type="ARBA" id="ARBA00034808"/>
    </source>
</evidence>
<evidence type="ECO:0000256" key="28">
    <source>
        <dbReference type="ARBA" id="ARBA00048988"/>
    </source>
</evidence>
<evidence type="ECO:0000256" key="23">
    <source>
        <dbReference type="ARBA" id="ARBA00023309"/>
    </source>
</evidence>
<evidence type="ECO:0000256" key="3">
    <source>
        <dbReference type="ARBA" id="ARBA00018805"/>
    </source>
</evidence>
<evidence type="ECO:0000256" key="19">
    <source>
        <dbReference type="ARBA" id="ARBA00023125"/>
    </source>
</evidence>
<evidence type="ECO:0000256" key="14">
    <source>
        <dbReference type="ARBA" id="ARBA00022801"/>
    </source>
</evidence>
<feature type="compositionally biased region" description="Basic and acidic residues" evidence="31">
    <location>
        <begin position="183"/>
        <end position="205"/>
    </location>
</feature>
<keyword evidence="10" id="KW-0235">DNA replication</keyword>
<dbReference type="InterPro" id="IPR037102">
    <property type="entry name" value="Znf_lg_T-Ag_D1_dom_sf"/>
</dbReference>
<feature type="domain" description="SF3 helicase" evidence="33">
    <location>
        <begin position="488"/>
        <end position="648"/>
    </location>
</feature>
<dbReference type="GO" id="GO:0003688">
    <property type="term" value="F:DNA replication origin binding"/>
    <property type="evidence" value="ECO:0007669"/>
    <property type="project" value="InterPro"/>
</dbReference>
<keyword evidence="9" id="KW-1090">Inhibition of host innate immune response by virus</keyword>
<dbReference type="GO" id="GO:0039576">
    <property type="term" value="P:symbiont-mediated suppression of host JAK-STAT cascade via inhibition of JAK1 activity"/>
    <property type="evidence" value="ECO:0007669"/>
    <property type="project" value="UniProtKB-KW"/>
</dbReference>
<dbReference type="GO" id="GO:0016787">
    <property type="term" value="F:hydrolase activity"/>
    <property type="evidence" value="ECO:0007669"/>
    <property type="project" value="UniProtKB-KW"/>
</dbReference>
<keyword evidence="17" id="KW-0862">Zinc</keyword>
<dbReference type="InterPro" id="IPR001623">
    <property type="entry name" value="DnaJ_domain"/>
</dbReference>
<feature type="compositionally biased region" description="Low complexity" evidence="31">
    <location>
        <begin position="145"/>
        <end position="182"/>
    </location>
</feature>
<evidence type="ECO:0000256" key="24">
    <source>
        <dbReference type="ARBA" id="ARBA00023318"/>
    </source>
</evidence>
<evidence type="ECO:0000256" key="4">
    <source>
        <dbReference type="ARBA" id="ARBA00022504"/>
    </source>
</evidence>
<feature type="domain" description="T-ag OBD" evidence="34">
    <location>
        <begin position="236"/>
        <end position="352"/>
    </location>
</feature>
<evidence type="ECO:0000256" key="25">
    <source>
        <dbReference type="ARBA" id="ARBA00034617"/>
    </source>
</evidence>
<dbReference type="GO" id="GO:0052170">
    <property type="term" value="P:symbiont-mediated suppression of host innate immune response"/>
    <property type="evidence" value="ECO:0007669"/>
    <property type="project" value="UniProtKB-KW"/>
</dbReference>
<dbReference type="GO" id="GO:0042025">
    <property type="term" value="C:host cell nucleus"/>
    <property type="evidence" value="ECO:0007669"/>
    <property type="project" value="UniProtKB-SubCell"/>
</dbReference>
<evidence type="ECO:0000256" key="5">
    <source>
        <dbReference type="ARBA" id="ARBA00022518"/>
    </source>
</evidence>
<dbReference type="PROSITE" id="PS51206">
    <property type="entry name" value="SF3_HELICASE_1"/>
    <property type="match status" value="1"/>
</dbReference>
<dbReference type="InterPro" id="IPR016392">
    <property type="entry name" value="Lg_T_Ag_polyomavir"/>
</dbReference>
<feature type="compositionally biased region" description="Polar residues" evidence="31">
    <location>
        <begin position="130"/>
        <end position="144"/>
    </location>
</feature>
<keyword evidence="4" id="KW-1121">Modulation of host cell cycle by virus</keyword>
<evidence type="ECO:0000259" key="34">
    <source>
        <dbReference type="PROSITE" id="PS51287"/>
    </source>
</evidence>
<evidence type="ECO:0000256" key="11">
    <source>
        <dbReference type="ARBA" id="ARBA00022723"/>
    </source>
</evidence>
<comment type="subcellular location">
    <subcellularLocation>
        <location evidence="2">Host nucleus</location>
    </subcellularLocation>
</comment>
<evidence type="ECO:0000256" key="29">
    <source>
        <dbReference type="PROSITE-ProRule" id="PRU00620"/>
    </source>
</evidence>
<dbReference type="GO" id="GO:0039645">
    <property type="term" value="P:symbiont-mediated perturbation of host cell cycle G1/S transition checkpoint"/>
    <property type="evidence" value="ECO:0007669"/>
    <property type="project" value="UniProtKB-KW"/>
</dbReference>
<evidence type="ECO:0000259" key="35">
    <source>
        <dbReference type="PROSITE" id="PS51341"/>
    </source>
</evidence>
<dbReference type="InterPro" id="IPR003133">
    <property type="entry name" value="T_Ag_DNA-bd"/>
</dbReference>
<keyword evidence="5" id="KW-0244">Early protein</keyword>
<evidence type="ECO:0000256" key="17">
    <source>
        <dbReference type="ARBA" id="ARBA00022833"/>
    </source>
</evidence>
<evidence type="ECO:0000256" key="6">
    <source>
        <dbReference type="ARBA" id="ARBA00022553"/>
    </source>
</evidence>
<dbReference type="Pfam" id="PF06431">
    <property type="entry name" value="Polyoma_lg_T_C"/>
    <property type="match status" value="1"/>
</dbReference>
<evidence type="ECO:0000256" key="9">
    <source>
        <dbReference type="ARBA" id="ARBA00022632"/>
    </source>
</evidence>
<dbReference type="PROSITE" id="PS51341">
    <property type="entry name" value="ZF_LTAG_D1"/>
    <property type="match status" value="1"/>
</dbReference>
<dbReference type="PROSITE" id="PS51287">
    <property type="entry name" value="T_AG_OBD"/>
    <property type="match status" value="1"/>
</dbReference>
<dbReference type="GO" id="GO:0039502">
    <property type="term" value="P:symbiont-mediated suppression of host type I interferon-mediated signaling pathway"/>
    <property type="evidence" value="ECO:0007669"/>
    <property type="project" value="UniProtKB-KW"/>
</dbReference>
<evidence type="ECO:0000313" key="36">
    <source>
        <dbReference type="EMBL" id="WZK92790.1"/>
    </source>
</evidence>
<dbReference type="InterPro" id="IPR017910">
    <property type="entry name" value="Znf_lg_T-Ag_D1-typ"/>
</dbReference>
<dbReference type="InterPro" id="IPR014015">
    <property type="entry name" value="Helicase_SF3_DNA-vir"/>
</dbReference>
<accession>A0AAU6S4Z6</accession>
<keyword evidence="18" id="KW-0067">ATP-binding</keyword>